<keyword evidence="1" id="KW-0472">Membrane</keyword>
<dbReference type="EMBL" id="JN234382">
    <property type="protein sequence ID" value="AEM23545.1"/>
    <property type="molecule type" value="Genomic_DNA"/>
</dbReference>
<keyword evidence="2" id="KW-0496">Mitochondrion</keyword>
<evidence type="ECO:0000256" key="1">
    <source>
        <dbReference type="SAM" id="Phobius"/>
    </source>
</evidence>
<feature type="transmembrane region" description="Helical" evidence="1">
    <location>
        <begin position="120"/>
        <end position="141"/>
    </location>
</feature>
<sequence length="152" mass="17127">MFLALFSGLMLSFIFFLPMVQQGVFMVVVVFSLVILMSTMIGFVGLSWYGFSFFLIYEGGLLVMFGYVISMIPNFFFDKSKGGWMVLVVIFFASFFPFKFFLVDGLEEKGGFLYSMEGCLVVIGLGFVLFLSLVCVVKVCYFSKGSLRPFSV</sequence>
<geneLocation type="mitochondrion" evidence="2"/>
<organism evidence="2">
    <name type="scientific">Kulikovia alborostrata</name>
    <dbReference type="NCBI Taxonomy" id="187796"/>
    <lineage>
        <taxon>Eukaryota</taxon>
        <taxon>Metazoa</taxon>
        <taxon>Spiralia</taxon>
        <taxon>Lophotrochozoa</taxon>
        <taxon>Nemertea</taxon>
        <taxon>Pilidiophora</taxon>
        <taxon>Heteronemertea</taxon>
        <taxon>Lineidae</taxon>
        <taxon>Kulikovia</taxon>
    </lineage>
</organism>
<gene>
    <name evidence="2" type="primary">ND6</name>
</gene>
<proteinExistence type="predicted"/>
<dbReference type="GeneID" id="13435425"/>
<dbReference type="AlphaFoldDB" id="I6MR67"/>
<dbReference type="RefSeq" id="YP_006576088.1">
    <property type="nucleotide sequence ID" value="NC_018356.1"/>
</dbReference>
<name>I6MR67_9BILA</name>
<keyword evidence="1" id="KW-0812">Transmembrane</keyword>
<feature type="transmembrane region" description="Helical" evidence="1">
    <location>
        <begin position="82"/>
        <end position="100"/>
    </location>
</feature>
<keyword evidence="1" id="KW-1133">Transmembrane helix</keyword>
<reference evidence="2" key="1">
    <citation type="journal article" date="2011" name="J. Ocean Univ. China">
        <title>Complete mitochondrial genome of the nemertean Lineus alborostratus (Nemertea: Heteronemertea).</title>
        <authorList>
            <person name="Xu D."/>
            <person name="Chen H."/>
            <person name="Shi W."/>
            <person name="Sun S."/>
        </authorList>
    </citation>
    <scope>NUCLEOTIDE SEQUENCE</scope>
</reference>
<evidence type="ECO:0000313" key="2">
    <source>
        <dbReference type="EMBL" id="AEM23545.1"/>
    </source>
</evidence>
<feature type="transmembrane region" description="Helical" evidence="1">
    <location>
        <begin position="48"/>
        <end position="70"/>
    </location>
</feature>
<accession>I6MR67</accession>
<protein>
    <submittedName>
        <fullName evidence="2">NADH dehydrogenase subunit 6</fullName>
    </submittedName>
</protein>
<dbReference type="CTD" id="4541"/>